<feature type="compositionally biased region" description="Polar residues" evidence="1">
    <location>
        <begin position="152"/>
        <end position="169"/>
    </location>
</feature>
<dbReference type="EMBL" id="JBANBB010000001">
    <property type="protein sequence ID" value="MEK0307083.1"/>
    <property type="molecule type" value="Genomic_DNA"/>
</dbReference>
<evidence type="ECO:0000313" key="2">
    <source>
        <dbReference type="EMBL" id="MEK0307083.1"/>
    </source>
</evidence>
<protein>
    <submittedName>
        <fullName evidence="2">Serine/threonine protein phosphatase</fullName>
    </submittedName>
</protein>
<proteinExistence type="predicted"/>
<gene>
    <name evidence="2" type="ORF">V8P97_06370</name>
</gene>
<accession>A0ABU8ZQE4</accession>
<feature type="compositionally biased region" description="Basic and acidic residues" evidence="1">
    <location>
        <begin position="12"/>
        <end position="21"/>
    </location>
</feature>
<dbReference type="SUPFAM" id="SSF56300">
    <property type="entry name" value="Metallo-dependent phosphatases"/>
    <property type="match status" value="1"/>
</dbReference>
<dbReference type="Proteomes" id="UP001373159">
    <property type="component" value="Unassembled WGS sequence"/>
</dbReference>
<name>A0ABU8ZQE4_9BIFI</name>
<dbReference type="PANTHER" id="PTHR32440:SF11">
    <property type="entry name" value="METALLOPHOSPHOESTERASE DOMAIN-CONTAINING PROTEIN"/>
    <property type="match status" value="1"/>
</dbReference>
<dbReference type="InterPro" id="IPR029052">
    <property type="entry name" value="Metallo-depent_PP-like"/>
</dbReference>
<organism evidence="2 3">
    <name type="scientific">Bifidobacterium favimelis</name>
    <dbReference type="NCBI Taxonomy" id="3122979"/>
    <lineage>
        <taxon>Bacteria</taxon>
        <taxon>Bacillati</taxon>
        <taxon>Actinomycetota</taxon>
        <taxon>Actinomycetes</taxon>
        <taxon>Bifidobacteriales</taxon>
        <taxon>Bifidobacteriaceae</taxon>
        <taxon>Bifidobacterium</taxon>
    </lineage>
</organism>
<evidence type="ECO:0000313" key="3">
    <source>
        <dbReference type="Proteomes" id="UP001373159"/>
    </source>
</evidence>
<sequence>MSQNHKQPATLHGERREDDGRPLSISARLGRLQFHHSGKFRLLQITDIQEGPKVSPDTVRLIAAACDVARPDLVVFTGNQVAGYDTAYERTFRKRRWSTPLDGVYSAGMSMTNWVGNALGFGEGEGRKGQEAVQAPPSAPSGSTGPRRTLPPSRTSGGARNPQPLSGDSDAQLQELKHTGDLVRRTVEQITAPLVDRGIPFAVTYGNHDFQCGLDTDSLDAIYREVPGCLNPEATAARPDRPRRLPAASLPDQVAYACEPGTFALPVADTEGEGAVLGLVLLDSGDYARSGGYGWPSSQALDFLAQAPALVGNRSMVFQHMPIPQFYDLLKAVPSTTAYAVQGYRRYDSQCYLLDESRTLPGSYLGEGVSCPDEDSGEFSILRRDGGYFALFAGHDHRNAFVGEDQGLTLGATPTGGFGSYGPVPKKRAARLFEFDIRHPHNPRTQLLEFGDLVGRPSTHKVYTYAMSYVPTSTGDAVNLLRKPKFLAGGLATLAGIIASWGSSRKH</sequence>
<keyword evidence="3" id="KW-1185">Reference proteome</keyword>
<feature type="region of interest" description="Disordered" evidence="1">
    <location>
        <begin position="1"/>
        <end position="22"/>
    </location>
</feature>
<dbReference type="PANTHER" id="PTHR32440">
    <property type="entry name" value="PHOSPHATASE DCR2-RELATED-RELATED"/>
    <property type="match status" value="1"/>
</dbReference>
<reference evidence="2 3" key="1">
    <citation type="submission" date="2024-02" db="EMBL/GenBank/DDBJ databases">
        <title>Bifidobacterium honeyensis sp. nov., isolated from the comb honey.</title>
        <authorList>
            <person name="Liu W."/>
            <person name="Li Y."/>
        </authorList>
    </citation>
    <scope>NUCLEOTIDE SEQUENCE [LARGE SCALE GENOMIC DNA]</scope>
    <source>
        <strain evidence="2 3">IMAU50988</strain>
    </source>
</reference>
<dbReference type="RefSeq" id="WP_340469662.1">
    <property type="nucleotide sequence ID" value="NZ_JBANBB010000001.1"/>
</dbReference>
<evidence type="ECO:0000256" key="1">
    <source>
        <dbReference type="SAM" id="MobiDB-lite"/>
    </source>
</evidence>
<comment type="caution">
    <text evidence="2">The sequence shown here is derived from an EMBL/GenBank/DDBJ whole genome shotgun (WGS) entry which is preliminary data.</text>
</comment>
<feature type="region of interest" description="Disordered" evidence="1">
    <location>
        <begin position="121"/>
        <end position="169"/>
    </location>
</feature>